<comment type="caution">
    <text evidence="14">The sequence shown here is derived from an EMBL/GenBank/DDBJ whole genome shotgun (WGS) entry which is preliminary data.</text>
</comment>
<evidence type="ECO:0000256" key="6">
    <source>
        <dbReference type="ARBA" id="ARBA00022723"/>
    </source>
</evidence>
<dbReference type="InterPro" id="IPR036895">
    <property type="entry name" value="Uracil-DNA_glycosylase-like_sf"/>
</dbReference>
<keyword evidence="10" id="KW-0411">Iron-sulfur</keyword>
<dbReference type="InterPro" id="IPR051536">
    <property type="entry name" value="UDG_Type-4/5"/>
</dbReference>
<proteinExistence type="inferred from homology"/>
<dbReference type="Proteomes" id="UP000075653">
    <property type="component" value="Unassembled WGS sequence"/>
</dbReference>
<evidence type="ECO:0000259" key="13">
    <source>
        <dbReference type="SMART" id="SM00986"/>
    </source>
</evidence>
<dbReference type="EC" id="3.2.2.27" evidence="3"/>
<evidence type="ECO:0000256" key="5">
    <source>
        <dbReference type="ARBA" id="ARBA00022485"/>
    </source>
</evidence>
<keyword evidence="5" id="KW-0004">4Fe-4S</keyword>
<keyword evidence="15" id="KW-1185">Reference proteome</keyword>
<evidence type="ECO:0000256" key="1">
    <source>
        <dbReference type="ARBA" id="ARBA00001400"/>
    </source>
</evidence>
<keyword evidence="11" id="KW-0234">DNA repair</keyword>
<keyword evidence="6" id="KW-0479">Metal-binding</keyword>
<gene>
    <name evidence="14" type="ORF">FEMY_12600</name>
</gene>
<dbReference type="STRING" id="1789004.FEMY_12600"/>
<dbReference type="NCBIfam" id="TIGR00758">
    <property type="entry name" value="UDG_fam4"/>
    <property type="match status" value="1"/>
</dbReference>
<accession>A0A149VY91</accession>
<dbReference type="Pfam" id="PF03167">
    <property type="entry name" value="UDG"/>
    <property type="match status" value="1"/>
</dbReference>
<comment type="catalytic activity">
    <reaction evidence="1">
        <text>Hydrolyzes single-stranded DNA or mismatched double-stranded DNA and polynucleotides, releasing free uracil.</text>
        <dbReference type="EC" id="3.2.2.27"/>
    </reaction>
</comment>
<comment type="similarity">
    <text evidence="2">Belongs to the uracil-DNA glycosylase (UDG) superfamily. Type 4 (UDGa) family.</text>
</comment>
<evidence type="ECO:0000256" key="7">
    <source>
        <dbReference type="ARBA" id="ARBA00022763"/>
    </source>
</evidence>
<dbReference type="GO" id="GO:0004844">
    <property type="term" value="F:uracil DNA N-glycosylase activity"/>
    <property type="evidence" value="ECO:0007669"/>
    <property type="project" value="UniProtKB-EC"/>
</dbReference>
<keyword evidence="8" id="KW-0378">Hydrolase</keyword>
<evidence type="ECO:0000256" key="2">
    <source>
        <dbReference type="ARBA" id="ARBA00006521"/>
    </source>
</evidence>
<keyword evidence="7" id="KW-0227">DNA damage</keyword>
<dbReference type="SMART" id="SM00986">
    <property type="entry name" value="UDG"/>
    <property type="match status" value="1"/>
</dbReference>
<evidence type="ECO:0000256" key="8">
    <source>
        <dbReference type="ARBA" id="ARBA00022801"/>
    </source>
</evidence>
<dbReference type="PANTHER" id="PTHR33693:SF1">
    <property type="entry name" value="TYPE-4 URACIL-DNA GLYCOSYLASE"/>
    <property type="match status" value="1"/>
</dbReference>
<dbReference type="InterPro" id="IPR005273">
    <property type="entry name" value="Ura-DNA_glyco_family4"/>
</dbReference>
<dbReference type="GO" id="GO:0051539">
    <property type="term" value="F:4 iron, 4 sulfur cluster binding"/>
    <property type="evidence" value="ECO:0007669"/>
    <property type="project" value="UniProtKB-KW"/>
</dbReference>
<dbReference type="OrthoDB" id="5290748at2"/>
<name>A0A149VY91_9PROT</name>
<feature type="region of interest" description="Disordered" evidence="12">
    <location>
        <begin position="28"/>
        <end position="54"/>
    </location>
</feature>
<dbReference type="PATRIC" id="fig|1789004.3.peg.1280"/>
<evidence type="ECO:0000256" key="3">
    <source>
        <dbReference type="ARBA" id="ARBA00012030"/>
    </source>
</evidence>
<sequence length="248" mass="27023">MHTQEACWRELGLWPLWIPRANPLPALPETLSPARKEGESRSIPTPPPVLPDLPVTGDLRQQVASCTRCALHEQRKQAVFGLIHPGSPWMFIGEGPGAEEDARGLPFVGPAGRVLDAMLTALGLERGPQVSIANVVKCRPPHNRTPSDPECATCLPFLRQQIAQVQPRILVLLGKVAARTLLDTPLSMAQLRSTTHLFEGIPTVVTWHPAYLLRTPAEKAGTWADLCGARRLLTEPAQSGSHPQTTPE</sequence>
<protein>
    <recommendedName>
        <fullName evidence="4">Type-4 uracil-DNA glycosylase</fullName>
        <ecNumber evidence="3">3.2.2.27</ecNumber>
    </recommendedName>
</protein>
<dbReference type="RefSeq" id="WP_051862053.1">
    <property type="nucleotide sequence ID" value="NZ_CP149475.1"/>
</dbReference>
<evidence type="ECO:0000313" key="15">
    <source>
        <dbReference type="Proteomes" id="UP000075653"/>
    </source>
</evidence>
<dbReference type="GO" id="GO:0046872">
    <property type="term" value="F:metal ion binding"/>
    <property type="evidence" value="ECO:0007669"/>
    <property type="project" value="UniProtKB-KW"/>
</dbReference>
<organism evidence="14 15">
    <name type="scientific">Ferrovum myxofaciens</name>
    <dbReference type="NCBI Taxonomy" id="416213"/>
    <lineage>
        <taxon>Bacteria</taxon>
        <taxon>Pseudomonadati</taxon>
        <taxon>Pseudomonadota</taxon>
        <taxon>Betaproteobacteria</taxon>
        <taxon>Ferrovales</taxon>
        <taxon>Ferrovaceae</taxon>
        <taxon>Ferrovum</taxon>
    </lineage>
</organism>
<dbReference type="SMART" id="SM00987">
    <property type="entry name" value="UreE_C"/>
    <property type="match status" value="1"/>
</dbReference>
<evidence type="ECO:0000256" key="11">
    <source>
        <dbReference type="ARBA" id="ARBA00023204"/>
    </source>
</evidence>
<dbReference type="EMBL" id="LRRD01000021">
    <property type="protein sequence ID" value="KXW58195.1"/>
    <property type="molecule type" value="Genomic_DNA"/>
</dbReference>
<evidence type="ECO:0000256" key="4">
    <source>
        <dbReference type="ARBA" id="ARBA00019403"/>
    </source>
</evidence>
<evidence type="ECO:0000313" key="14">
    <source>
        <dbReference type="EMBL" id="KXW58195.1"/>
    </source>
</evidence>
<dbReference type="CDD" id="cd10030">
    <property type="entry name" value="UDG-F4_TTUDGA_SPO1dp_like"/>
    <property type="match status" value="1"/>
</dbReference>
<dbReference type="AlphaFoldDB" id="A0A149VY91"/>
<evidence type="ECO:0000256" key="12">
    <source>
        <dbReference type="SAM" id="MobiDB-lite"/>
    </source>
</evidence>
<feature type="domain" description="Uracil-DNA glycosylase-like" evidence="13">
    <location>
        <begin position="80"/>
        <end position="227"/>
    </location>
</feature>
<dbReference type="PANTHER" id="PTHR33693">
    <property type="entry name" value="TYPE-5 URACIL-DNA GLYCOSYLASE"/>
    <property type="match status" value="1"/>
</dbReference>
<dbReference type="GO" id="GO:0006281">
    <property type="term" value="P:DNA repair"/>
    <property type="evidence" value="ECO:0007669"/>
    <property type="project" value="UniProtKB-KW"/>
</dbReference>
<evidence type="ECO:0000256" key="9">
    <source>
        <dbReference type="ARBA" id="ARBA00023004"/>
    </source>
</evidence>
<dbReference type="SUPFAM" id="SSF52141">
    <property type="entry name" value="Uracil-DNA glycosylase-like"/>
    <property type="match status" value="1"/>
</dbReference>
<reference evidence="14 15" key="1">
    <citation type="submission" date="2016-01" db="EMBL/GenBank/DDBJ databases">
        <title>Genome sequence of the acidophilic iron oxidising Ferrovum strain Z-31.</title>
        <authorList>
            <person name="Poehlein A."/>
            <person name="Ullrich S.R."/>
            <person name="Schloemann M."/>
            <person name="Muehling M."/>
            <person name="Daniel R."/>
        </authorList>
    </citation>
    <scope>NUCLEOTIDE SEQUENCE [LARGE SCALE GENOMIC DNA]</scope>
    <source>
        <strain evidence="14 15">Z-31</strain>
    </source>
</reference>
<evidence type="ECO:0000256" key="10">
    <source>
        <dbReference type="ARBA" id="ARBA00023014"/>
    </source>
</evidence>
<dbReference type="Gene3D" id="3.40.470.10">
    <property type="entry name" value="Uracil-DNA glycosylase-like domain"/>
    <property type="match status" value="1"/>
</dbReference>
<dbReference type="InterPro" id="IPR005122">
    <property type="entry name" value="Uracil-DNA_glycosylase-like"/>
</dbReference>
<keyword evidence="9" id="KW-0408">Iron</keyword>